<feature type="domain" description="Protein kinase" evidence="10">
    <location>
        <begin position="1"/>
        <end position="311"/>
    </location>
</feature>
<keyword evidence="12" id="KW-1185">Reference proteome</keyword>
<dbReference type="GO" id="GO:0004714">
    <property type="term" value="F:transmembrane receptor protein tyrosine kinase activity"/>
    <property type="evidence" value="ECO:0007669"/>
    <property type="project" value="TreeGrafter"/>
</dbReference>
<gene>
    <name evidence="11" type="ORF">OS493_002448</name>
</gene>
<reference evidence="11" key="1">
    <citation type="submission" date="2023-01" db="EMBL/GenBank/DDBJ databases">
        <title>Genome assembly of the deep-sea coral Lophelia pertusa.</title>
        <authorList>
            <person name="Herrera S."/>
            <person name="Cordes E."/>
        </authorList>
    </citation>
    <scope>NUCLEOTIDE SEQUENCE</scope>
    <source>
        <strain evidence="11">USNM1676648</strain>
        <tissue evidence="11">Polyp</tissue>
    </source>
</reference>
<dbReference type="PANTHER" id="PTHR24416:SF550">
    <property type="entry name" value="FIBROBLAST GROWTH FACTOR RECEPTOR HOMOLOG 1-RELATED"/>
    <property type="match status" value="1"/>
</dbReference>
<dbReference type="Gene3D" id="1.10.510.10">
    <property type="entry name" value="Transferase(Phosphotransferase) domain 1"/>
    <property type="match status" value="1"/>
</dbReference>
<dbReference type="InterPro" id="IPR001245">
    <property type="entry name" value="Ser-Thr/Tyr_kinase_cat_dom"/>
</dbReference>
<organism evidence="11 12">
    <name type="scientific">Desmophyllum pertusum</name>
    <dbReference type="NCBI Taxonomy" id="174260"/>
    <lineage>
        <taxon>Eukaryota</taxon>
        <taxon>Metazoa</taxon>
        <taxon>Cnidaria</taxon>
        <taxon>Anthozoa</taxon>
        <taxon>Hexacorallia</taxon>
        <taxon>Scleractinia</taxon>
        <taxon>Caryophylliina</taxon>
        <taxon>Caryophylliidae</taxon>
        <taxon>Desmophyllum</taxon>
    </lineage>
</organism>
<feature type="compositionally biased region" description="Basic and acidic residues" evidence="9">
    <location>
        <begin position="65"/>
        <end position="83"/>
    </location>
</feature>
<comment type="caution">
    <text evidence="11">The sequence shown here is derived from an EMBL/GenBank/DDBJ whole genome shotgun (WGS) entry which is preliminary data.</text>
</comment>
<dbReference type="FunFam" id="1.10.510.10:FF:001927">
    <property type="entry name" value="Receptor protein-tyrosine kinase"/>
    <property type="match status" value="1"/>
</dbReference>
<dbReference type="PROSITE" id="PS50011">
    <property type="entry name" value="PROTEIN_KINASE_DOM"/>
    <property type="match status" value="1"/>
</dbReference>
<evidence type="ECO:0000313" key="11">
    <source>
        <dbReference type="EMBL" id="KAJ7365732.1"/>
    </source>
</evidence>
<keyword evidence="6" id="KW-1133">Transmembrane helix</keyword>
<protein>
    <recommendedName>
        <fullName evidence="10">Protein kinase domain-containing protein</fullName>
    </recommendedName>
</protein>
<dbReference type="EMBL" id="MU827302">
    <property type="protein sequence ID" value="KAJ7365732.1"/>
    <property type="molecule type" value="Genomic_DNA"/>
</dbReference>
<evidence type="ECO:0000256" key="2">
    <source>
        <dbReference type="ARBA" id="ARBA00022692"/>
    </source>
</evidence>
<name>A0A9W9YT18_9CNID</name>
<dbReference type="InterPro" id="IPR000719">
    <property type="entry name" value="Prot_kinase_dom"/>
</dbReference>
<evidence type="ECO:0000256" key="8">
    <source>
        <dbReference type="ARBA" id="ARBA00023170"/>
    </source>
</evidence>
<dbReference type="InterPro" id="IPR050122">
    <property type="entry name" value="RTK"/>
</dbReference>
<dbReference type="SUPFAM" id="SSF56112">
    <property type="entry name" value="Protein kinase-like (PK-like)"/>
    <property type="match status" value="1"/>
</dbReference>
<dbReference type="GO" id="GO:0005524">
    <property type="term" value="F:ATP binding"/>
    <property type="evidence" value="ECO:0007669"/>
    <property type="project" value="UniProtKB-KW"/>
</dbReference>
<keyword evidence="8" id="KW-0675">Receptor</keyword>
<feature type="compositionally biased region" description="Basic and acidic residues" evidence="9">
    <location>
        <begin position="92"/>
        <end position="106"/>
    </location>
</feature>
<dbReference type="InterPro" id="IPR011009">
    <property type="entry name" value="Kinase-like_dom_sf"/>
</dbReference>
<dbReference type="GO" id="GO:0005886">
    <property type="term" value="C:plasma membrane"/>
    <property type="evidence" value="ECO:0007669"/>
    <property type="project" value="TreeGrafter"/>
</dbReference>
<keyword evidence="2" id="KW-0812">Transmembrane</keyword>
<keyword evidence="5" id="KW-0067">ATP-binding</keyword>
<dbReference type="PANTHER" id="PTHR24416">
    <property type="entry name" value="TYROSINE-PROTEIN KINASE RECEPTOR"/>
    <property type="match status" value="1"/>
</dbReference>
<proteinExistence type="predicted"/>
<evidence type="ECO:0000256" key="5">
    <source>
        <dbReference type="ARBA" id="ARBA00022840"/>
    </source>
</evidence>
<dbReference type="OrthoDB" id="5960015at2759"/>
<dbReference type="AlphaFoldDB" id="A0A9W9YT18"/>
<keyword evidence="3" id="KW-0732">Signal</keyword>
<comment type="subcellular location">
    <subcellularLocation>
        <location evidence="1">Membrane</location>
    </subcellularLocation>
</comment>
<keyword evidence="7" id="KW-0472">Membrane</keyword>
<dbReference type="PRINTS" id="PR00109">
    <property type="entry name" value="TYRKINASE"/>
</dbReference>
<sequence length="341" mass="38784">MLVYINLKNSMDGDIFEDEEALVGGNKLTAKAGEQCCHETMAVIMTSIEKLSTKRDEPATLDSYNKTEENLKNSQEDDGKIKEEEMENEEIEGNKVNDRNESRYPNHSESPSLSLEVAGPSGSKNKMEPIKEKCKEVKINMPQDNHHGDVEQADNFHANDLLCFCLASSKRNARNILLGENRVVKIADFGLLRNTQGEVYEMKQKKKLPIKWTAPEALHNSIYTTKSDVWSFGILLWELTTMGGIPYPGISHKELHKLLKTGYRMGKPHTCSDELYSMMSDCWKEEPDERPTFEQLVGTLEQMMTKDSPYFDFNNLDETEAYYKEEVSNTNETSGGLETKL</sequence>
<dbReference type="GO" id="GO:0007169">
    <property type="term" value="P:cell surface receptor protein tyrosine kinase signaling pathway"/>
    <property type="evidence" value="ECO:0007669"/>
    <property type="project" value="TreeGrafter"/>
</dbReference>
<dbReference type="GO" id="GO:0043235">
    <property type="term" value="C:receptor complex"/>
    <property type="evidence" value="ECO:0007669"/>
    <property type="project" value="TreeGrafter"/>
</dbReference>
<evidence type="ECO:0000256" key="9">
    <source>
        <dbReference type="SAM" id="MobiDB-lite"/>
    </source>
</evidence>
<evidence type="ECO:0000313" key="12">
    <source>
        <dbReference type="Proteomes" id="UP001163046"/>
    </source>
</evidence>
<keyword evidence="4" id="KW-0547">Nucleotide-binding</keyword>
<evidence type="ECO:0000256" key="4">
    <source>
        <dbReference type="ARBA" id="ARBA00022741"/>
    </source>
</evidence>
<evidence type="ECO:0000259" key="10">
    <source>
        <dbReference type="PROSITE" id="PS50011"/>
    </source>
</evidence>
<evidence type="ECO:0000256" key="3">
    <source>
        <dbReference type="ARBA" id="ARBA00022729"/>
    </source>
</evidence>
<evidence type="ECO:0000256" key="1">
    <source>
        <dbReference type="ARBA" id="ARBA00004370"/>
    </source>
</evidence>
<feature type="region of interest" description="Disordered" evidence="9">
    <location>
        <begin position="52"/>
        <end position="126"/>
    </location>
</feature>
<dbReference type="Proteomes" id="UP001163046">
    <property type="component" value="Unassembled WGS sequence"/>
</dbReference>
<evidence type="ECO:0000256" key="6">
    <source>
        <dbReference type="ARBA" id="ARBA00022989"/>
    </source>
</evidence>
<accession>A0A9W9YT18</accession>
<dbReference type="Pfam" id="PF07714">
    <property type="entry name" value="PK_Tyr_Ser-Thr"/>
    <property type="match status" value="1"/>
</dbReference>
<evidence type="ECO:0000256" key="7">
    <source>
        <dbReference type="ARBA" id="ARBA00023136"/>
    </source>
</evidence>